<evidence type="ECO:0000256" key="2">
    <source>
        <dbReference type="ARBA" id="ARBA00022729"/>
    </source>
</evidence>
<sequence>MKSNHRAMRPVRSLLAAALAIAALPAAAQTYTQTVNFGDSLSDSGWFRPALIQAAGPNGAILGRFSTNPTQVWTEYLADYYGGNAGAANQGGLNFSVGGARTGTNSAGALGPIPGINTQIATYLQRTGGVADPHALYTVWGGANDLFAIAGGAPANTVLPAAVASQIGNVATLQGAGARYIMVPTVPDLGLTPSFRAQGPVAQATATGLTTTYNNALFSGLAAQGLRVIPLDTFHLLQEIVGNPGAYGISNVTGTACQPQITANSLTCNPGTYVTPDAPNSYAFADGVHPSGAAHRILGEYAISVLEAPRDIAILPYSESVVGKARANIVASHLPAKPSEDGMRWWGNLRGDSQRFNGDVNYTGGGPTGTFGVDWTSGTLVYGAFAGWGKQDFDFGGNRGDFKQEDATLGGFLAWYSGDVWVNAQGSWTNLNYDVQRDVHLGPAVRSYSGSPAGDNWAFGANAGWDFHAGKLTHGPVIGVLWQKISVDGYSENGTDSTALSFADQDFDSTIATAGWQASYAIKDTVVPYGRLSWEHEFEDAPEQAFARLNSMPGLPDYGVPGLNLDDDYGTVAVGVRTQFYGLDADIGATANVAQEGGNLATVFVTVGAKF</sequence>
<comment type="similarity">
    <text evidence="1">Belongs to the 'GDSL' lipolytic enzyme family.</text>
</comment>
<keyword evidence="2 4" id="KW-0732">Signal</keyword>
<accession>A0ABM7Q604</accession>
<dbReference type="InterPro" id="IPR036709">
    <property type="entry name" value="Autotransporte_beta_dom_sf"/>
</dbReference>
<dbReference type="EMBL" id="AP024545">
    <property type="protein sequence ID" value="BCT92746.1"/>
    <property type="molecule type" value="Genomic_DNA"/>
</dbReference>
<gene>
    <name evidence="6" type="primary">estA</name>
    <name evidence="6" type="ORF">LYSCAS_17700</name>
</gene>
<dbReference type="Proteomes" id="UP000681317">
    <property type="component" value="Chromosome"/>
</dbReference>
<dbReference type="SUPFAM" id="SSF52266">
    <property type="entry name" value="SGNH hydrolase"/>
    <property type="match status" value="1"/>
</dbReference>
<dbReference type="PANTHER" id="PTHR45648">
    <property type="entry name" value="GDSL LIPASE/ACYLHYDROLASE FAMILY PROTEIN (AFU_ORTHOLOGUE AFUA_4G14700)"/>
    <property type="match status" value="1"/>
</dbReference>
<evidence type="ECO:0000313" key="7">
    <source>
        <dbReference type="Proteomes" id="UP000681317"/>
    </source>
</evidence>
<feature type="signal peptide" evidence="4">
    <location>
        <begin position="1"/>
        <end position="28"/>
    </location>
</feature>
<dbReference type="Gene3D" id="3.40.50.1110">
    <property type="entry name" value="SGNH hydrolase"/>
    <property type="match status" value="1"/>
</dbReference>
<protein>
    <submittedName>
        <fullName evidence="6">Lipase/esterase</fullName>
    </submittedName>
</protein>
<dbReference type="InterPro" id="IPR001087">
    <property type="entry name" value="GDSL"/>
</dbReference>
<evidence type="ECO:0000256" key="3">
    <source>
        <dbReference type="ARBA" id="ARBA00022801"/>
    </source>
</evidence>
<dbReference type="InterPro" id="IPR005546">
    <property type="entry name" value="Autotransporte_beta"/>
</dbReference>
<reference evidence="6 7" key="1">
    <citation type="submission" date="2021-03" db="EMBL/GenBank/DDBJ databases">
        <title>Complete Genome Sequences of Two Lysobacter Strains Isolated from Sea Water (Lysobacter caseinilyticus) and Soil (Lysobacter helvus) in South Korea.</title>
        <authorList>
            <person name="Watanabe Y."/>
            <person name="Arakawa K."/>
        </authorList>
    </citation>
    <scope>NUCLEOTIDE SEQUENCE [LARGE SCALE GENOMIC DNA]</scope>
    <source>
        <strain evidence="6 7">KVB24</strain>
    </source>
</reference>
<name>A0ABM7Q604_9GAMM</name>
<dbReference type="Pfam" id="PF00657">
    <property type="entry name" value="Lipase_GDSL"/>
    <property type="match status" value="1"/>
</dbReference>
<dbReference type="RefSeq" id="WP_213433628.1">
    <property type="nucleotide sequence ID" value="NZ_AP024545.1"/>
</dbReference>
<dbReference type="PIRSF" id="PIRSF037375">
    <property type="entry name" value="Autotrns_EstA"/>
    <property type="match status" value="1"/>
</dbReference>
<evidence type="ECO:0000256" key="1">
    <source>
        <dbReference type="ARBA" id="ARBA00008668"/>
    </source>
</evidence>
<keyword evidence="7" id="KW-1185">Reference proteome</keyword>
<dbReference type="InterPro" id="IPR017186">
    <property type="entry name" value="Lipase_autotranspt_EstA"/>
</dbReference>
<feature type="chain" id="PRO_5047276479" evidence="4">
    <location>
        <begin position="29"/>
        <end position="611"/>
    </location>
</feature>
<feature type="domain" description="Autotransporter" evidence="5">
    <location>
        <begin position="338"/>
        <end position="611"/>
    </location>
</feature>
<dbReference type="SMART" id="SM00869">
    <property type="entry name" value="Autotransporter"/>
    <property type="match status" value="1"/>
</dbReference>
<dbReference type="InterPro" id="IPR036514">
    <property type="entry name" value="SGNH_hydro_sf"/>
</dbReference>
<dbReference type="PROSITE" id="PS51208">
    <property type="entry name" value="AUTOTRANSPORTER"/>
    <property type="match status" value="1"/>
</dbReference>
<dbReference type="CDD" id="cd01847">
    <property type="entry name" value="Triacylglycerol_lipase_like"/>
    <property type="match status" value="1"/>
</dbReference>
<dbReference type="Gene3D" id="2.40.128.130">
    <property type="entry name" value="Autotransporter beta-domain"/>
    <property type="match status" value="1"/>
</dbReference>
<dbReference type="InterPro" id="IPR051058">
    <property type="entry name" value="GDSL_Est/Lipase"/>
</dbReference>
<dbReference type="Pfam" id="PF03797">
    <property type="entry name" value="Autotransporter"/>
    <property type="match status" value="1"/>
</dbReference>
<evidence type="ECO:0000313" key="6">
    <source>
        <dbReference type="EMBL" id="BCT92746.1"/>
    </source>
</evidence>
<keyword evidence="3" id="KW-0378">Hydrolase</keyword>
<organism evidence="6 7">
    <name type="scientific">Noviluteimonas caseinilytica</name>
    <dbReference type="NCBI Taxonomy" id="2675101"/>
    <lineage>
        <taxon>Bacteria</taxon>
        <taxon>Pseudomonadati</taxon>
        <taxon>Pseudomonadota</taxon>
        <taxon>Gammaproteobacteria</taxon>
        <taxon>Lysobacterales</taxon>
        <taxon>Lysobacteraceae</taxon>
        <taxon>Noviluteimonas</taxon>
    </lineage>
</organism>
<evidence type="ECO:0000259" key="5">
    <source>
        <dbReference type="PROSITE" id="PS51208"/>
    </source>
</evidence>
<dbReference type="SUPFAM" id="SSF103515">
    <property type="entry name" value="Autotransporter"/>
    <property type="match status" value="1"/>
</dbReference>
<evidence type="ECO:0000256" key="4">
    <source>
        <dbReference type="SAM" id="SignalP"/>
    </source>
</evidence>
<dbReference type="PANTHER" id="PTHR45648:SF22">
    <property type="entry name" value="GDSL LIPASE_ACYLHYDROLASE FAMILY PROTEIN (AFU_ORTHOLOGUE AFUA_4G14700)"/>
    <property type="match status" value="1"/>
</dbReference>
<proteinExistence type="inferred from homology"/>